<feature type="transmembrane region" description="Helical" evidence="5">
    <location>
        <begin position="219"/>
        <end position="239"/>
    </location>
</feature>
<reference evidence="7 8" key="1">
    <citation type="journal article" date="2015" name="Nature">
        <title>rRNA introns, odd ribosomes, and small enigmatic genomes across a large radiation of phyla.</title>
        <authorList>
            <person name="Brown C.T."/>
            <person name="Hug L.A."/>
            <person name="Thomas B.C."/>
            <person name="Sharon I."/>
            <person name="Castelle C.J."/>
            <person name="Singh A."/>
            <person name="Wilkins M.J."/>
            <person name="Williams K.H."/>
            <person name="Banfield J.F."/>
        </authorList>
    </citation>
    <scope>NUCLEOTIDE SEQUENCE [LARGE SCALE GENOMIC DNA]</scope>
</reference>
<comment type="subcellular location">
    <subcellularLocation>
        <location evidence="1">Membrane</location>
    </subcellularLocation>
</comment>
<feature type="transmembrane region" description="Helical" evidence="5">
    <location>
        <begin position="318"/>
        <end position="341"/>
    </location>
</feature>
<dbReference type="STRING" id="1619013.UT41_C0002G0107"/>
<feature type="transmembrane region" description="Helical" evidence="5">
    <location>
        <begin position="259"/>
        <end position="280"/>
    </location>
</feature>
<keyword evidence="4 5" id="KW-0472">Membrane</keyword>
<feature type="transmembrane region" description="Helical" evidence="5">
    <location>
        <begin position="362"/>
        <end position="388"/>
    </location>
</feature>
<keyword evidence="3 5" id="KW-1133">Transmembrane helix</keyword>
<gene>
    <name evidence="7" type="ORF">UT41_C0002G0107</name>
</gene>
<evidence type="ECO:0000256" key="5">
    <source>
        <dbReference type="SAM" id="Phobius"/>
    </source>
</evidence>
<evidence type="ECO:0000256" key="3">
    <source>
        <dbReference type="ARBA" id="ARBA00022989"/>
    </source>
</evidence>
<evidence type="ECO:0000313" key="7">
    <source>
        <dbReference type="EMBL" id="KKR12333.1"/>
    </source>
</evidence>
<comment type="caution">
    <text evidence="7">The sequence shown here is derived from an EMBL/GenBank/DDBJ whole genome shotgun (WGS) entry which is preliminary data.</text>
</comment>
<feature type="transmembrane region" description="Helical" evidence="5">
    <location>
        <begin position="12"/>
        <end position="31"/>
    </location>
</feature>
<dbReference type="Gene3D" id="1.20.1740.10">
    <property type="entry name" value="Amino acid/polyamine transporter I"/>
    <property type="match status" value="1"/>
</dbReference>
<dbReference type="AlphaFoldDB" id="A0A0G0NA51"/>
<dbReference type="Proteomes" id="UP000034665">
    <property type="component" value="Unassembled WGS sequence"/>
</dbReference>
<dbReference type="EMBL" id="LBWR01000002">
    <property type="protein sequence ID" value="KKR12333.1"/>
    <property type="molecule type" value="Genomic_DNA"/>
</dbReference>
<evidence type="ECO:0000259" key="6">
    <source>
        <dbReference type="Pfam" id="PF01490"/>
    </source>
</evidence>
<feature type="transmembrane region" description="Helical" evidence="5">
    <location>
        <begin position="109"/>
        <end position="130"/>
    </location>
</feature>
<evidence type="ECO:0000256" key="4">
    <source>
        <dbReference type="ARBA" id="ARBA00023136"/>
    </source>
</evidence>
<feature type="transmembrane region" description="Helical" evidence="5">
    <location>
        <begin position="142"/>
        <end position="165"/>
    </location>
</feature>
<feature type="transmembrane region" description="Helical" evidence="5">
    <location>
        <begin position="292"/>
        <end position="312"/>
    </location>
</feature>
<name>A0A0G0NA51_9BACT</name>
<proteinExistence type="predicted"/>
<evidence type="ECO:0000256" key="1">
    <source>
        <dbReference type="ARBA" id="ARBA00004370"/>
    </source>
</evidence>
<sequence length="399" mass="43987">MITFLKNLILPISFLVSNIIGAGMFALPFVFQQSGLVVGIFYLVFFGVLAAIIHLLYADIVLRTNETRLQFPGYIKKYLGKNAGFFSSILVCITLLFTLTAYLVLSSSFLHIIIPALSPLVAMFLFWALATITIFISIKHTAIFDTITAAITIIAIGTIFAYWGIAFPFEASLFPIVNFEHAFLPFGPVLFSLIGFSAIPALVAYTRKESVSFVHMKRAIIWGSLLPAFFYFLYTVSIWGLSSSVSPDSLSGLVDTVPFSILITLSILGFVSLWDSYSAVGRDINKLLEYEWLVTPANALVIVASTPLILYFLGFQNFITLVSAIGGILFSIWGILIILAWKKAIRVHLPSVKFSTFYVSGHTYSIVAAIPSFIINLLLVVFAGGIIYEAIQLIGLLIY</sequence>
<organism evidence="7 8">
    <name type="scientific">Candidatus Wolfebacteria bacterium GW2011_GWC2_39_22</name>
    <dbReference type="NCBI Taxonomy" id="1619013"/>
    <lineage>
        <taxon>Bacteria</taxon>
        <taxon>Candidatus Wolfeibacteriota</taxon>
    </lineage>
</organism>
<feature type="transmembrane region" description="Helical" evidence="5">
    <location>
        <begin position="37"/>
        <end position="62"/>
    </location>
</feature>
<feature type="transmembrane region" description="Helical" evidence="5">
    <location>
        <begin position="83"/>
        <end position="103"/>
    </location>
</feature>
<dbReference type="GO" id="GO:0016020">
    <property type="term" value="C:membrane"/>
    <property type="evidence" value="ECO:0007669"/>
    <property type="project" value="UniProtKB-SubCell"/>
</dbReference>
<evidence type="ECO:0000256" key="2">
    <source>
        <dbReference type="ARBA" id="ARBA00022692"/>
    </source>
</evidence>
<keyword evidence="2 5" id="KW-0812">Transmembrane</keyword>
<accession>A0A0G0NA51</accession>
<evidence type="ECO:0000313" key="8">
    <source>
        <dbReference type="Proteomes" id="UP000034665"/>
    </source>
</evidence>
<feature type="transmembrane region" description="Helical" evidence="5">
    <location>
        <begin position="185"/>
        <end position="207"/>
    </location>
</feature>
<dbReference type="InterPro" id="IPR013057">
    <property type="entry name" value="AA_transpt_TM"/>
</dbReference>
<feature type="domain" description="Amino acid transporter transmembrane" evidence="6">
    <location>
        <begin position="14"/>
        <end position="236"/>
    </location>
</feature>
<protein>
    <submittedName>
        <fullName evidence="7">Aromatic amino acid permease</fullName>
    </submittedName>
</protein>
<dbReference type="Pfam" id="PF01490">
    <property type="entry name" value="Aa_trans"/>
    <property type="match status" value="1"/>
</dbReference>